<proteinExistence type="predicted"/>
<dbReference type="InterPro" id="IPR013785">
    <property type="entry name" value="Aldolase_TIM"/>
</dbReference>
<keyword evidence="3" id="KW-0479">Metal-binding</keyword>
<name>A0A6J7XSY3_9ZZZZ</name>
<accession>A0A6J7XSY3</accession>
<evidence type="ECO:0000256" key="3">
    <source>
        <dbReference type="ARBA" id="ARBA00022723"/>
    </source>
</evidence>
<dbReference type="GO" id="GO:0043720">
    <property type="term" value="F:3-keto-5-aminohexanoate cleavage activity"/>
    <property type="evidence" value="ECO:0007669"/>
    <property type="project" value="InterPro"/>
</dbReference>
<dbReference type="Gene3D" id="3.20.20.70">
    <property type="entry name" value="Aldolase class I"/>
    <property type="match status" value="1"/>
</dbReference>
<evidence type="ECO:0000313" key="5">
    <source>
        <dbReference type="EMBL" id="CAB5240459.1"/>
    </source>
</evidence>
<evidence type="ECO:0000256" key="1">
    <source>
        <dbReference type="ARBA" id="ARBA00001947"/>
    </source>
</evidence>
<sequence length="282" mass="31258">MKINFSDRDITVSLCPTGAVPKRTDNPNVPISAQDIVSQIRECYELGITSVHLHARNDEENPVWEKKYYEDIISGIKSTVSEDLAICVTTSGRDWEDYSKRSDVLRISGDLKPDMASLTLSSLNFKKTASINSPDTILRLLENMNENGIKPELEIFDFGMINYMHYLIASDLLKPPYIVNLILGNSFSAPANFNTLGNLLSELPEESVIQVGGIAKSQFVANVLGMVSNNGIRVGLEDNIKNNRNPEHQPTNLDLLSESLKVASALGKKVMKASEFKELIRA</sequence>
<dbReference type="EMBL" id="CAFBSG010000011">
    <property type="protein sequence ID" value="CAB5240459.1"/>
    <property type="molecule type" value="Genomic_DNA"/>
</dbReference>
<organism evidence="5">
    <name type="scientific">freshwater metagenome</name>
    <dbReference type="NCBI Taxonomy" id="449393"/>
    <lineage>
        <taxon>unclassified sequences</taxon>
        <taxon>metagenomes</taxon>
        <taxon>ecological metagenomes</taxon>
    </lineage>
</organism>
<dbReference type="PANTHER" id="PTHR37418">
    <property type="entry name" value="3-KETO-5-AMINOHEXANOATE CLEAVAGE ENZYME-RELATED"/>
    <property type="match status" value="1"/>
</dbReference>
<dbReference type="PANTHER" id="PTHR37418:SF2">
    <property type="entry name" value="3-KETO-5-AMINOHEXANOATE CLEAVAGE ENZYME"/>
    <property type="match status" value="1"/>
</dbReference>
<protein>
    <submittedName>
        <fullName evidence="5">Unannotated protein</fullName>
    </submittedName>
</protein>
<dbReference type="Pfam" id="PF05853">
    <property type="entry name" value="BKACE"/>
    <property type="match status" value="1"/>
</dbReference>
<evidence type="ECO:0000256" key="4">
    <source>
        <dbReference type="ARBA" id="ARBA00022833"/>
    </source>
</evidence>
<dbReference type="AlphaFoldDB" id="A0A6J7XSY3"/>
<reference evidence="5" key="1">
    <citation type="submission" date="2020-05" db="EMBL/GenBank/DDBJ databases">
        <authorList>
            <person name="Chiriac C."/>
            <person name="Salcher M."/>
            <person name="Ghai R."/>
            <person name="Kavagutti S V."/>
        </authorList>
    </citation>
    <scope>NUCLEOTIDE SEQUENCE</scope>
</reference>
<dbReference type="InterPro" id="IPR008567">
    <property type="entry name" value="BKACE"/>
</dbReference>
<evidence type="ECO:0000256" key="2">
    <source>
        <dbReference type="ARBA" id="ARBA00022679"/>
    </source>
</evidence>
<dbReference type="GO" id="GO:0046872">
    <property type="term" value="F:metal ion binding"/>
    <property type="evidence" value="ECO:0007669"/>
    <property type="project" value="UniProtKB-KW"/>
</dbReference>
<keyword evidence="4" id="KW-0862">Zinc</keyword>
<comment type="cofactor">
    <cofactor evidence="1">
        <name>Zn(2+)</name>
        <dbReference type="ChEBI" id="CHEBI:29105"/>
    </cofactor>
</comment>
<gene>
    <name evidence="5" type="ORF">UFOPK3554_00857</name>
</gene>
<keyword evidence="2" id="KW-0808">Transferase</keyword>